<comment type="caution">
    <text evidence="3">The sequence shown here is derived from an EMBL/GenBank/DDBJ whole genome shotgun (WGS) entry which is preliminary data.</text>
</comment>
<dbReference type="EMBL" id="QICL01000035">
    <property type="protein sequence ID" value="PXV59436.1"/>
    <property type="molecule type" value="Genomic_DNA"/>
</dbReference>
<evidence type="ECO:0000259" key="2">
    <source>
        <dbReference type="Pfam" id="PF12984"/>
    </source>
</evidence>
<name>A0A2V3PIQ4_9BACT</name>
<feature type="domain" description="DUF3868" evidence="2">
    <location>
        <begin position="11"/>
        <end position="101"/>
    </location>
</feature>
<dbReference type="Gene3D" id="1.25.40.10">
    <property type="entry name" value="Tetratricopeptide repeat domain"/>
    <property type="match status" value="1"/>
</dbReference>
<dbReference type="RefSeq" id="WP_110312285.1">
    <property type="nucleotide sequence ID" value="NZ_QICL01000035.1"/>
</dbReference>
<dbReference type="AlphaFoldDB" id="A0A2V3PIQ4"/>
<reference evidence="3 4" key="1">
    <citation type="submission" date="2018-03" db="EMBL/GenBank/DDBJ databases">
        <title>Genomic Encyclopedia of Archaeal and Bacterial Type Strains, Phase II (KMG-II): from individual species to whole genera.</title>
        <authorList>
            <person name="Goeker M."/>
        </authorList>
    </citation>
    <scope>NUCLEOTIDE SEQUENCE [LARGE SCALE GENOMIC DNA]</scope>
    <source>
        <strain evidence="3 4">DSM 100214</strain>
    </source>
</reference>
<keyword evidence="4" id="KW-1185">Reference proteome</keyword>
<organism evidence="3 4">
    <name type="scientific">Dysgonomonas alginatilytica</name>
    <dbReference type="NCBI Taxonomy" id="1605892"/>
    <lineage>
        <taxon>Bacteria</taxon>
        <taxon>Pseudomonadati</taxon>
        <taxon>Bacteroidota</taxon>
        <taxon>Bacteroidia</taxon>
        <taxon>Bacteroidales</taxon>
        <taxon>Dysgonomonadaceae</taxon>
        <taxon>Dysgonomonas</taxon>
    </lineage>
</organism>
<sequence>MILNKLNIHTVVLLVLFALLSGNVQAQQKAHISLNNQTIARQGDSLRIALTIQAKNVQLNSDQSLRLELTLEDADKCLVLPCMIYTGNRRYKYDRRNELLAGKPMFAKGSVYKTIRPIDKNTAYVVDYTLTIPYQTWMDHASINAVQLFHDCCNESAIASQVLVTDVNISPRKPIEPPKTVWTPDPKVYTQMVSFLTPPVEEVKNRVATVSARLNYPVNVYKVLPDFKNNPVELQKVDSLMQTIIGTDIITLGAMRITGYASPEGTYKSNELLAQRRSKGFADYIKTKYRLGKLPVHTDWIAEDWDGLVDLVNDREMSYKQEVLDLIAGTDIFDARERKLMMIGGGNPYKEMKAELFPLLRRIELRVDYIVEKLSDSRAKELLYTRPELLSLDEMYHVALYYAIGSEQYREVYEIAAKQYPNDLIANNNAAAALLLQGNTKEAAAYLDKIKNNPLGLINKGVSAYIQGDFEQAKHLFEQAKLNGYKEGDVNLFLIQPHLASPKGRN</sequence>
<dbReference type="OrthoDB" id="1100173at2"/>
<accession>A0A2V3PIQ4</accession>
<dbReference type="SUPFAM" id="SSF48452">
    <property type="entry name" value="TPR-like"/>
    <property type="match status" value="1"/>
</dbReference>
<dbReference type="Pfam" id="PF12984">
    <property type="entry name" value="DUF3868"/>
    <property type="match status" value="1"/>
</dbReference>
<evidence type="ECO:0000313" key="4">
    <source>
        <dbReference type="Proteomes" id="UP000247973"/>
    </source>
</evidence>
<protein>
    <submittedName>
        <fullName evidence="3">Uncharacterized protein DUF3868</fullName>
    </submittedName>
</protein>
<feature type="signal peptide" evidence="1">
    <location>
        <begin position="1"/>
        <end position="26"/>
    </location>
</feature>
<dbReference type="InterPro" id="IPR024480">
    <property type="entry name" value="DUF3868"/>
</dbReference>
<proteinExistence type="predicted"/>
<dbReference type="InterPro" id="IPR011990">
    <property type="entry name" value="TPR-like_helical_dom_sf"/>
</dbReference>
<evidence type="ECO:0000256" key="1">
    <source>
        <dbReference type="SAM" id="SignalP"/>
    </source>
</evidence>
<feature type="chain" id="PRO_5016017573" evidence="1">
    <location>
        <begin position="27"/>
        <end position="506"/>
    </location>
</feature>
<gene>
    <name evidence="3" type="ORF">CLV62_1358</name>
</gene>
<dbReference type="Proteomes" id="UP000247973">
    <property type="component" value="Unassembled WGS sequence"/>
</dbReference>
<evidence type="ECO:0000313" key="3">
    <source>
        <dbReference type="EMBL" id="PXV59436.1"/>
    </source>
</evidence>
<keyword evidence="1" id="KW-0732">Signal</keyword>